<evidence type="ECO:0000313" key="2">
    <source>
        <dbReference type="EMBL" id="RHF52901.1"/>
    </source>
</evidence>
<feature type="compositionally biased region" description="Basic and acidic residues" evidence="1">
    <location>
        <begin position="9"/>
        <end position="23"/>
    </location>
</feature>
<sequence>MELGRTLRKRTELRPGDMFRLQEQRGCPKKRTELRSGDMFRLQERRGCPQGWPLILHEPQIAM</sequence>
<protein>
    <submittedName>
        <fullName evidence="2">Uncharacterized protein</fullName>
    </submittedName>
</protein>
<dbReference type="AlphaFoldDB" id="A0A414NYY4"/>
<gene>
    <name evidence="2" type="ORF">DW674_03085</name>
</gene>
<name>A0A414NYY4_9FIRM</name>
<evidence type="ECO:0000313" key="3">
    <source>
        <dbReference type="Proteomes" id="UP000283442"/>
    </source>
</evidence>
<evidence type="ECO:0000256" key="1">
    <source>
        <dbReference type="SAM" id="MobiDB-lite"/>
    </source>
</evidence>
<proteinExistence type="predicted"/>
<accession>A0A414NYY4</accession>
<comment type="caution">
    <text evidence="2">The sequence shown here is derived from an EMBL/GenBank/DDBJ whole genome shotgun (WGS) entry which is preliminary data.</text>
</comment>
<dbReference type="Proteomes" id="UP000283442">
    <property type="component" value="Unassembled WGS sequence"/>
</dbReference>
<organism evidence="2 3">
    <name type="scientific">Mitsuokella multacida</name>
    <dbReference type="NCBI Taxonomy" id="52226"/>
    <lineage>
        <taxon>Bacteria</taxon>
        <taxon>Bacillati</taxon>
        <taxon>Bacillota</taxon>
        <taxon>Negativicutes</taxon>
        <taxon>Selenomonadales</taxon>
        <taxon>Selenomonadaceae</taxon>
        <taxon>Mitsuokella</taxon>
    </lineage>
</organism>
<feature type="region of interest" description="Disordered" evidence="1">
    <location>
        <begin position="1"/>
        <end position="32"/>
    </location>
</feature>
<dbReference type="EMBL" id="QRHE01000002">
    <property type="protein sequence ID" value="RHF52901.1"/>
    <property type="molecule type" value="Genomic_DNA"/>
</dbReference>
<reference evidence="2 3" key="1">
    <citation type="submission" date="2018-08" db="EMBL/GenBank/DDBJ databases">
        <title>A genome reference for cultivated species of the human gut microbiota.</title>
        <authorList>
            <person name="Zou Y."/>
            <person name="Xue W."/>
            <person name="Luo G."/>
        </authorList>
    </citation>
    <scope>NUCLEOTIDE SEQUENCE [LARGE SCALE GENOMIC DNA]</scope>
    <source>
        <strain evidence="2 3">AM25-21AC</strain>
    </source>
</reference>